<reference evidence="1 2" key="1">
    <citation type="journal article" date="2019" name="Philos. Trans. R. Soc. Lond., B, Biol. Sci.">
        <title>Ant behaviour and brain gene expression of defending hosts depend on the ecological success of the intruding social parasite.</title>
        <authorList>
            <person name="Kaur R."/>
            <person name="Stoldt M."/>
            <person name="Jongepier E."/>
            <person name="Feldmeyer B."/>
            <person name="Menzel F."/>
            <person name="Bornberg-Bauer E."/>
            <person name="Foitzik S."/>
        </authorList>
    </citation>
    <scope>NUCLEOTIDE SEQUENCE [LARGE SCALE GENOMIC DNA]</scope>
    <source>
        <tissue evidence="1">Whole body</tissue>
    </source>
</reference>
<evidence type="ECO:0000313" key="2">
    <source>
        <dbReference type="Proteomes" id="UP000310200"/>
    </source>
</evidence>
<dbReference type="EMBL" id="QBLH01003337">
    <property type="protein sequence ID" value="TGZ38871.1"/>
    <property type="molecule type" value="Genomic_DNA"/>
</dbReference>
<protein>
    <submittedName>
        <fullName evidence="1">Uncharacterized protein</fullName>
    </submittedName>
</protein>
<comment type="caution">
    <text evidence="1">The sequence shown here is derived from an EMBL/GenBank/DDBJ whole genome shotgun (WGS) entry which is preliminary data.</text>
</comment>
<accession>A0A4S2JRG9</accession>
<name>A0A4S2JRG9_9HYME</name>
<dbReference type="Proteomes" id="UP000310200">
    <property type="component" value="Unassembled WGS sequence"/>
</dbReference>
<proteinExistence type="predicted"/>
<evidence type="ECO:0000313" key="1">
    <source>
        <dbReference type="EMBL" id="TGZ38871.1"/>
    </source>
</evidence>
<organism evidence="1 2">
    <name type="scientific">Temnothorax longispinosus</name>
    <dbReference type="NCBI Taxonomy" id="300112"/>
    <lineage>
        <taxon>Eukaryota</taxon>
        <taxon>Metazoa</taxon>
        <taxon>Ecdysozoa</taxon>
        <taxon>Arthropoda</taxon>
        <taxon>Hexapoda</taxon>
        <taxon>Insecta</taxon>
        <taxon>Pterygota</taxon>
        <taxon>Neoptera</taxon>
        <taxon>Endopterygota</taxon>
        <taxon>Hymenoptera</taxon>
        <taxon>Apocrita</taxon>
        <taxon>Aculeata</taxon>
        <taxon>Formicoidea</taxon>
        <taxon>Formicidae</taxon>
        <taxon>Myrmicinae</taxon>
        <taxon>Temnothorax</taxon>
    </lineage>
</organism>
<gene>
    <name evidence="1" type="ORF">DBV15_09791</name>
</gene>
<sequence>MTGRHAERAVAARLSNAVGFALNRAIYIRRGSMYCRGYFGLDTILGAPTIYCVSNVSLNRYSGMSLHLYRRRKYKRAAFILYVRNMSSDYLGAYSSAIPSCSDYQMTIS</sequence>
<keyword evidence="2" id="KW-1185">Reference proteome</keyword>
<dbReference type="AlphaFoldDB" id="A0A4S2JRG9"/>